<accession>A0ABR2WCB6</accession>
<reference evidence="1 2" key="1">
    <citation type="submission" date="2023-04" db="EMBL/GenBank/DDBJ databases">
        <title>Genome of Basidiobolus ranarum AG-B5.</title>
        <authorList>
            <person name="Stajich J.E."/>
            <person name="Carter-House D."/>
            <person name="Gryganskyi A."/>
        </authorList>
    </citation>
    <scope>NUCLEOTIDE SEQUENCE [LARGE SCALE GENOMIC DNA]</scope>
    <source>
        <strain evidence="1 2">AG-B5</strain>
    </source>
</reference>
<gene>
    <name evidence="1" type="ORF">K7432_018341</name>
</gene>
<proteinExistence type="predicted"/>
<comment type="caution">
    <text evidence="1">The sequence shown here is derived from an EMBL/GenBank/DDBJ whole genome shotgun (WGS) entry which is preliminary data.</text>
</comment>
<organism evidence="1 2">
    <name type="scientific">Basidiobolus ranarum</name>
    <dbReference type="NCBI Taxonomy" id="34480"/>
    <lineage>
        <taxon>Eukaryota</taxon>
        <taxon>Fungi</taxon>
        <taxon>Fungi incertae sedis</taxon>
        <taxon>Zoopagomycota</taxon>
        <taxon>Entomophthoromycotina</taxon>
        <taxon>Basidiobolomycetes</taxon>
        <taxon>Basidiobolales</taxon>
        <taxon>Basidiobolaceae</taxon>
        <taxon>Basidiobolus</taxon>
    </lineage>
</organism>
<name>A0ABR2WCB6_9FUNG</name>
<keyword evidence="2" id="KW-1185">Reference proteome</keyword>
<evidence type="ECO:0000313" key="1">
    <source>
        <dbReference type="EMBL" id="KAK9743605.1"/>
    </source>
</evidence>
<dbReference type="Proteomes" id="UP001479436">
    <property type="component" value="Unassembled WGS sequence"/>
</dbReference>
<evidence type="ECO:0000313" key="2">
    <source>
        <dbReference type="Proteomes" id="UP001479436"/>
    </source>
</evidence>
<protein>
    <submittedName>
        <fullName evidence="1">Uncharacterized protein</fullName>
    </submittedName>
</protein>
<sequence length="204" mass="22651">MNIPKLDSNLAYASKANLIVNLNILKNLNIDSVIMSFYLLFVKDMIQSHGFSDMISDSQQPVIYSPSNEQLSTADYLSSLPSRHDSESLLLRSEQTYINMSTATSENYPHLKNSSPSSVSFSSTYPLSYADLYRMSEPEIYFGGDTGNNHAFADANTFHSSELAANGPAVLGSSNENSTNFDLEIWNIFVSMFKQSQLPDSIIE</sequence>
<dbReference type="EMBL" id="JASJQH010005745">
    <property type="protein sequence ID" value="KAK9743605.1"/>
    <property type="molecule type" value="Genomic_DNA"/>
</dbReference>